<evidence type="ECO:0000259" key="6">
    <source>
        <dbReference type="Pfam" id="PF00884"/>
    </source>
</evidence>
<dbReference type="InterPro" id="IPR024607">
    <property type="entry name" value="Sulfatase_CS"/>
</dbReference>
<organism evidence="7 8">
    <name type="scientific">Emcibacter nanhaiensis</name>
    <dbReference type="NCBI Taxonomy" id="1505037"/>
    <lineage>
        <taxon>Bacteria</taxon>
        <taxon>Pseudomonadati</taxon>
        <taxon>Pseudomonadota</taxon>
        <taxon>Alphaproteobacteria</taxon>
        <taxon>Emcibacterales</taxon>
        <taxon>Emcibacteraceae</taxon>
        <taxon>Emcibacter</taxon>
    </lineage>
</organism>
<keyword evidence="5" id="KW-0732">Signal</keyword>
<dbReference type="GO" id="GO:0046872">
    <property type="term" value="F:metal ion binding"/>
    <property type="evidence" value="ECO:0007669"/>
    <property type="project" value="UniProtKB-KW"/>
</dbReference>
<gene>
    <name evidence="7" type="ORF">FIV46_12455</name>
</gene>
<keyword evidence="4" id="KW-0106">Calcium</keyword>
<proteinExistence type="inferred from homology"/>
<evidence type="ECO:0000256" key="4">
    <source>
        <dbReference type="ARBA" id="ARBA00022837"/>
    </source>
</evidence>
<dbReference type="EMBL" id="VFIY01000015">
    <property type="protein sequence ID" value="TPD59039.1"/>
    <property type="molecule type" value="Genomic_DNA"/>
</dbReference>
<evidence type="ECO:0000313" key="8">
    <source>
        <dbReference type="Proteomes" id="UP000319148"/>
    </source>
</evidence>
<dbReference type="SUPFAM" id="SSF53649">
    <property type="entry name" value="Alkaline phosphatase-like"/>
    <property type="match status" value="1"/>
</dbReference>
<dbReference type="OrthoDB" id="9803751at2"/>
<dbReference type="RefSeq" id="WP_139941258.1">
    <property type="nucleotide sequence ID" value="NZ_JBHSYP010000002.1"/>
</dbReference>
<dbReference type="InterPro" id="IPR017850">
    <property type="entry name" value="Alkaline_phosphatase_core_sf"/>
</dbReference>
<evidence type="ECO:0000256" key="5">
    <source>
        <dbReference type="SAM" id="SignalP"/>
    </source>
</evidence>
<comment type="similarity">
    <text evidence="1">Belongs to the sulfatase family.</text>
</comment>
<dbReference type="Proteomes" id="UP000319148">
    <property type="component" value="Unassembled WGS sequence"/>
</dbReference>
<dbReference type="InterPro" id="IPR006311">
    <property type="entry name" value="TAT_signal"/>
</dbReference>
<dbReference type="PANTHER" id="PTHR42693:SF33">
    <property type="entry name" value="ARYLSULFATASE"/>
    <property type="match status" value="1"/>
</dbReference>
<evidence type="ECO:0000256" key="2">
    <source>
        <dbReference type="ARBA" id="ARBA00022723"/>
    </source>
</evidence>
<dbReference type="InterPro" id="IPR000917">
    <property type="entry name" value="Sulfatase_N"/>
</dbReference>
<feature type="domain" description="Sulfatase N-terminal" evidence="6">
    <location>
        <begin position="35"/>
        <end position="352"/>
    </location>
</feature>
<dbReference type="PROSITE" id="PS00149">
    <property type="entry name" value="SULFATASE_2"/>
    <property type="match status" value="1"/>
</dbReference>
<feature type="signal peptide" evidence="5">
    <location>
        <begin position="1"/>
        <end position="26"/>
    </location>
</feature>
<dbReference type="AlphaFoldDB" id="A0A501PF20"/>
<evidence type="ECO:0000256" key="3">
    <source>
        <dbReference type="ARBA" id="ARBA00022801"/>
    </source>
</evidence>
<reference evidence="8" key="1">
    <citation type="submission" date="2019-06" db="EMBL/GenBank/DDBJ databases">
        <title>The complete genome of Emcibacter congregatus ZYLT.</title>
        <authorList>
            <person name="Zhao Z."/>
        </authorList>
    </citation>
    <scope>NUCLEOTIDE SEQUENCE [LARGE SCALE GENOMIC DNA]</scope>
    <source>
        <strain evidence="8">MCCC 1A06723</strain>
    </source>
</reference>
<evidence type="ECO:0000256" key="1">
    <source>
        <dbReference type="ARBA" id="ARBA00008779"/>
    </source>
</evidence>
<protein>
    <submittedName>
        <fullName evidence="7">Sulfatase</fullName>
    </submittedName>
</protein>
<feature type="chain" id="PRO_5021246268" evidence="5">
    <location>
        <begin position="27"/>
        <end position="463"/>
    </location>
</feature>
<keyword evidence="8" id="KW-1185">Reference proteome</keyword>
<comment type="caution">
    <text evidence="7">The sequence shown here is derived from an EMBL/GenBank/DDBJ whole genome shotgun (WGS) entry which is preliminary data.</text>
</comment>
<dbReference type="GO" id="GO:0004065">
    <property type="term" value="F:arylsulfatase activity"/>
    <property type="evidence" value="ECO:0007669"/>
    <property type="project" value="TreeGrafter"/>
</dbReference>
<evidence type="ECO:0000313" key="7">
    <source>
        <dbReference type="EMBL" id="TPD59039.1"/>
    </source>
</evidence>
<keyword evidence="3" id="KW-0378">Hydrolase</keyword>
<name>A0A501PF20_9PROT</name>
<dbReference type="PANTHER" id="PTHR42693">
    <property type="entry name" value="ARYLSULFATASE FAMILY MEMBER"/>
    <property type="match status" value="1"/>
</dbReference>
<keyword evidence="2" id="KW-0479">Metal-binding</keyword>
<dbReference type="Gene3D" id="3.30.1120.10">
    <property type="match status" value="1"/>
</dbReference>
<sequence>MAVKATRREFIAAAAAAGVLSSTSFAKSGKADAPPNIIFIMADDIGYADVGVYGQRHIGTPNIDKLARDGLMLTQGYANSSICSPTRTALATGCYQQRFVIGLEEPVGRDAPEDIGLPLEQPTIASVLKKQGYHTALVGKWHLGDTPWHGPLQHGYDHFFGIQKGAADYFRHRVEFDRDAPGDGLYLDNEPVERQGYLTKLFADETIDIIRKSGGKTPFFISLHFNAPHWPWEGPHDEEVSGKLKSIFHMDGGTLETYAEMVRSMDSNIGRVLATLDELNIADNTIVIFTSDNGGERFSDTWPFVGVKGELLEGGIRVPLTIRWPARIKPGSLSDQVMTSMDFAPTLLKAAGGTPANYSFDGMDLLPVLLGEEKPRERTLFWRFKANEQAAVRQGEWKYLKMADQEHLFNVVRDPRERAELKHRHPEKFAELKALHAKWNKGMLPYPDSSFSEDVHRSYSDRY</sequence>
<dbReference type="PROSITE" id="PS51318">
    <property type="entry name" value="TAT"/>
    <property type="match status" value="1"/>
</dbReference>
<dbReference type="Pfam" id="PF00884">
    <property type="entry name" value="Sulfatase"/>
    <property type="match status" value="1"/>
</dbReference>
<dbReference type="InterPro" id="IPR050738">
    <property type="entry name" value="Sulfatase"/>
</dbReference>
<dbReference type="Gene3D" id="3.40.720.10">
    <property type="entry name" value="Alkaline Phosphatase, subunit A"/>
    <property type="match status" value="1"/>
</dbReference>
<accession>A0A501PF20</accession>